<accession>A0A1E3H7J0</accession>
<dbReference type="Gene3D" id="3.40.50.720">
    <property type="entry name" value="NAD(P)-binding Rossmann-like Domain"/>
    <property type="match status" value="1"/>
</dbReference>
<dbReference type="GO" id="GO:0052588">
    <property type="term" value="F:diacetyl reductase ((S)-acetoin forming) (NAD+) activity"/>
    <property type="evidence" value="ECO:0007669"/>
    <property type="project" value="UniProtKB-EC"/>
</dbReference>
<evidence type="ECO:0000256" key="1">
    <source>
        <dbReference type="ARBA" id="ARBA00006484"/>
    </source>
</evidence>
<comment type="similarity">
    <text evidence="1">Belongs to the short-chain dehydrogenases/reductases (SDR) family.</text>
</comment>
<dbReference type="EC" id="1.1.1.304" evidence="4"/>
<evidence type="ECO:0000313" key="4">
    <source>
        <dbReference type="EMBL" id="ODN71471.1"/>
    </source>
</evidence>
<reference evidence="4 5" key="1">
    <citation type="submission" date="2016-07" db="EMBL/GenBank/DDBJ databases">
        <title>Draft Genome Sequence of Methylobrevis pamukkalensis PK2.</title>
        <authorList>
            <person name="Vasilenko O.V."/>
            <person name="Doronina N.V."/>
            <person name="Shmareva M.N."/>
            <person name="Tarlachkov S.V."/>
            <person name="Mustakhimov I."/>
            <person name="Trotsenko Y.A."/>
        </authorList>
    </citation>
    <scope>NUCLEOTIDE SEQUENCE [LARGE SCALE GENOMIC DNA]</scope>
    <source>
        <strain evidence="4 5">PK2</strain>
    </source>
</reference>
<name>A0A1E3H7J0_9HYPH</name>
<dbReference type="SUPFAM" id="SSF51735">
    <property type="entry name" value="NAD(P)-binding Rossmann-fold domains"/>
    <property type="match status" value="1"/>
</dbReference>
<dbReference type="PRINTS" id="PR00081">
    <property type="entry name" value="GDHRDH"/>
</dbReference>
<organism evidence="4 5">
    <name type="scientific">Methylobrevis pamukkalensis</name>
    <dbReference type="NCBI Taxonomy" id="1439726"/>
    <lineage>
        <taxon>Bacteria</taxon>
        <taxon>Pseudomonadati</taxon>
        <taxon>Pseudomonadota</taxon>
        <taxon>Alphaproteobacteria</taxon>
        <taxon>Hyphomicrobiales</taxon>
        <taxon>Pleomorphomonadaceae</taxon>
        <taxon>Methylobrevis</taxon>
    </lineage>
</organism>
<dbReference type="PATRIC" id="fig|1439726.3.peg.1215"/>
<dbReference type="RefSeq" id="WP_083255540.1">
    <property type="nucleotide sequence ID" value="NZ_MCRJ01000020.1"/>
</dbReference>
<evidence type="ECO:0000256" key="3">
    <source>
        <dbReference type="SAM" id="MobiDB-lite"/>
    </source>
</evidence>
<dbReference type="EMBL" id="MCRJ01000020">
    <property type="protein sequence ID" value="ODN71471.1"/>
    <property type="molecule type" value="Genomic_DNA"/>
</dbReference>
<feature type="compositionally biased region" description="Basic and acidic residues" evidence="3">
    <location>
        <begin position="1"/>
        <end position="12"/>
    </location>
</feature>
<gene>
    <name evidence="4" type="primary">budC_1</name>
    <name evidence="4" type="ORF">A6302_01160</name>
</gene>
<keyword evidence="2 4" id="KW-0560">Oxidoreductase</keyword>
<evidence type="ECO:0000313" key="5">
    <source>
        <dbReference type="Proteomes" id="UP000094622"/>
    </source>
</evidence>
<dbReference type="Proteomes" id="UP000094622">
    <property type="component" value="Unassembled WGS sequence"/>
</dbReference>
<dbReference type="OrthoDB" id="9786360at2"/>
<dbReference type="PANTHER" id="PTHR43639">
    <property type="entry name" value="OXIDOREDUCTASE, SHORT-CHAIN DEHYDROGENASE/REDUCTASE FAMILY (AFU_ORTHOLOGUE AFUA_5G02870)"/>
    <property type="match status" value="1"/>
</dbReference>
<dbReference type="Pfam" id="PF00106">
    <property type="entry name" value="adh_short"/>
    <property type="match status" value="1"/>
</dbReference>
<protein>
    <submittedName>
        <fullName evidence="4">Diacetyl reductase [(S)-acetoin forming]</fullName>
        <ecNumber evidence="4">1.1.1.304</ecNumber>
    </submittedName>
</protein>
<feature type="region of interest" description="Disordered" evidence="3">
    <location>
        <begin position="1"/>
        <end position="21"/>
    </location>
</feature>
<sequence length="271" mass="28622">MGYEDRTERYRIDGGTGRRQPRETALVTGGARRIGRAIAVGLARAGFRVAIHCNTSRAEAQRVVAEIAAAGGEAAIVRGDLADAAAVAELIPQAEAALGPVSLVVNNASMFVGDTVDDLDPDLFARQMAVNLAAPCLLASQLAARLPDGWSGNVVNMIDQRVWRLTPNFFSYTLAKSALWTATRTMAQGLAPRIRVNGIGPGPTLANERQSPEDFRRQSEAVLLGAGPGTDEIVAAVLFLVTTPSITGQMLALDGGQHLAWQTPDVVGIVE</sequence>
<dbReference type="NCBIfam" id="NF006597">
    <property type="entry name" value="PRK09134.1"/>
    <property type="match status" value="1"/>
</dbReference>
<dbReference type="InterPro" id="IPR002347">
    <property type="entry name" value="SDR_fam"/>
</dbReference>
<comment type="caution">
    <text evidence="4">The sequence shown here is derived from an EMBL/GenBank/DDBJ whole genome shotgun (WGS) entry which is preliminary data.</text>
</comment>
<evidence type="ECO:0000256" key="2">
    <source>
        <dbReference type="ARBA" id="ARBA00023002"/>
    </source>
</evidence>
<keyword evidence="5" id="KW-1185">Reference proteome</keyword>
<proteinExistence type="inferred from homology"/>
<dbReference type="PANTHER" id="PTHR43639:SF1">
    <property type="entry name" value="SHORT-CHAIN DEHYDROGENASE_REDUCTASE FAMILY PROTEIN"/>
    <property type="match status" value="1"/>
</dbReference>
<dbReference type="InterPro" id="IPR036291">
    <property type="entry name" value="NAD(P)-bd_dom_sf"/>
</dbReference>
<dbReference type="AlphaFoldDB" id="A0A1E3H7J0"/>